<dbReference type="SUPFAM" id="SSF50814">
    <property type="entry name" value="Lipocalins"/>
    <property type="match status" value="1"/>
</dbReference>
<evidence type="ECO:0000313" key="4">
    <source>
        <dbReference type="EMBL" id="CAD7229425.1"/>
    </source>
</evidence>
<dbReference type="OrthoDB" id="354351at2759"/>
<evidence type="ECO:0000256" key="2">
    <source>
        <dbReference type="ARBA" id="ARBA00023121"/>
    </source>
</evidence>
<dbReference type="Pfam" id="PF00061">
    <property type="entry name" value="Lipocalin"/>
    <property type="match status" value="1"/>
</dbReference>
<evidence type="ECO:0000259" key="3">
    <source>
        <dbReference type="Pfam" id="PF00061"/>
    </source>
</evidence>
<gene>
    <name evidence="4" type="ORF">CTOB1V02_LOCUS7295</name>
</gene>
<dbReference type="PANTHER" id="PTHR11955">
    <property type="entry name" value="FATTY ACID BINDING PROTEIN"/>
    <property type="match status" value="1"/>
</dbReference>
<dbReference type="GO" id="GO:0008289">
    <property type="term" value="F:lipid binding"/>
    <property type="evidence" value="ECO:0007669"/>
    <property type="project" value="UniProtKB-KW"/>
</dbReference>
<name>A0A7R8ZLW1_9CRUS</name>
<dbReference type="PRINTS" id="PR00178">
    <property type="entry name" value="FATTYACIDBP"/>
</dbReference>
<protein>
    <recommendedName>
        <fullName evidence="3">Lipocalin/cytosolic fatty-acid binding domain-containing protein</fullName>
    </recommendedName>
</protein>
<keyword evidence="2" id="KW-0446">Lipid-binding</keyword>
<dbReference type="CDD" id="cd00742">
    <property type="entry name" value="FABP"/>
    <property type="match status" value="1"/>
</dbReference>
<dbReference type="InterPro" id="IPR000463">
    <property type="entry name" value="Fatty_acid-bd"/>
</dbReference>
<comment type="similarity">
    <text evidence="1">Belongs to the calycin superfamily. Fatty-acid binding protein (FABP) family.</text>
</comment>
<dbReference type="InterPro" id="IPR031259">
    <property type="entry name" value="ILBP"/>
</dbReference>
<dbReference type="Gene3D" id="2.40.128.20">
    <property type="match status" value="1"/>
</dbReference>
<proteinExistence type="inferred from homology"/>
<dbReference type="InterPro" id="IPR000566">
    <property type="entry name" value="Lipocln_cytosolic_FA-bd_dom"/>
</dbReference>
<dbReference type="EMBL" id="OB662057">
    <property type="protein sequence ID" value="CAD7229425.1"/>
    <property type="molecule type" value="Genomic_DNA"/>
</dbReference>
<evidence type="ECO:0000256" key="1">
    <source>
        <dbReference type="ARBA" id="ARBA00008390"/>
    </source>
</evidence>
<accession>A0A7R8ZLW1</accession>
<dbReference type="InterPro" id="IPR012674">
    <property type="entry name" value="Calycin"/>
</dbReference>
<feature type="domain" description="Lipocalin/cytosolic fatty-acid binding" evidence="3">
    <location>
        <begin position="7"/>
        <end position="140"/>
    </location>
</feature>
<dbReference type="AlphaFoldDB" id="A0A7R8ZLW1"/>
<reference evidence="4" key="1">
    <citation type="submission" date="2020-11" db="EMBL/GenBank/DDBJ databases">
        <authorList>
            <person name="Tran Van P."/>
        </authorList>
    </citation>
    <scope>NUCLEOTIDE SEQUENCE</scope>
</reference>
<sequence>MGSSQLQGTWKLHSSENFEDYLKATTTGYDFCAAGRSTKDHDAKAELTITEKDGEWTILMQKKGDRHELKFRIGEEFQEVNPVTGQGIQSIVTEEDGKLTQIQRGIGKNGEDATIVREIDSNGKLLVTLSVGDVTARRIYTVA</sequence>
<organism evidence="4">
    <name type="scientific">Cyprideis torosa</name>
    <dbReference type="NCBI Taxonomy" id="163714"/>
    <lineage>
        <taxon>Eukaryota</taxon>
        <taxon>Metazoa</taxon>
        <taxon>Ecdysozoa</taxon>
        <taxon>Arthropoda</taxon>
        <taxon>Crustacea</taxon>
        <taxon>Oligostraca</taxon>
        <taxon>Ostracoda</taxon>
        <taxon>Podocopa</taxon>
        <taxon>Podocopida</taxon>
        <taxon>Cytherocopina</taxon>
        <taxon>Cytheroidea</taxon>
        <taxon>Cytherideidae</taxon>
        <taxon>Cyprideis</taxon>
    </lineage>
</organism>